<protein>
    <submittedName>
        <fullName evidence="2">Uncharacterized protein</fullName>
    </submittedName>
</protein>
<feature type="chain" id="PRO_5043966132" evidence="1">
    <location>
        <begin position="19"/>
        <end position="123"/>
    </location>
</feature>
<dbReference type="EMBL" id="BMAT01013011">
    <property type="protein sequence ID" value="GFS03766.1"/>
    <property type="molecule type" value="Genomic_DNA"/>
</dbReference>
<keyword evidence="1" id="KW-0732">Signal</keyword>
<evidence type="ECO:0000313" key="2">
    <source>
        <dbReference type="EMBL" id="GFS03766.1"/>
    </source>
</evidence>
<proteinExistence type="predicted"/>
<evidence type="ECO:0000313" key="3">
    <source>
        <dbReference type="Proteomes" id="UP000762676"/>
    </source>
</evidence>
<dbReference type="AlphaFoldDB" id="A0AAV4I2C5"/>
<name>A0AAV4I2C5_9GAST</name>
<keyword evidence="3" id="KW-1185">Reference proteome</keyword>
<reference evidence="2 3" key="1">
    <citation type="journal article" date="2021" name="Elife">
        <title>Chloroplast acquisition without the gene transfer in kleptoplastic sea slugs, Plakobranchus ocellatus.</title>
        <authorList>
            <person name="Maeda T."/>
            <person name="Takahashi S."/>
            <person name="Yoshida T."/>
            <person name="Shimamura S."/>
            <person name="Takaki Y."/>
            <person name="Nagai Y."/>
            <person name="Toyoda A."/>
            <person name="Suzuki Y."/>
            <person name="Arimoto A."/>
            <person name="Ishii H."/>
            <person name="Satoh N."/>
            <person name="Nishiyama T."/>
            <person name="Hasebe M."/>
            <person name="Maruyama T."/>
            <person name="Minagawa J."/>
            <person name="Obokata J."/>
            <person name="Shigenobu S."/>
        </authorList>
    </citation>
    <scope>NUCLEOTIDE SEQUENCE [LARGE SCALE GENOMIC DNA]</scope>
</reference>
<organism evidence="2 3">
    <name type="scientific">Elysia marginata</name>
    <dbReference type="NCBI Taxonomy" id="1093978"/>
    <lineage>
        <taxon>Eukaryota</taxon>
        <taxon>Metazoa</taxon>
        <taxon>Spiralia</taxon>
        <taxon>Lophotrochozoa</taxon>
        <taxon>Mollusca</taxon>
        <taxon>Gastropoda</taxon>
        <taxon>Heterobranchia</taxon>
        <taxon>Euthyneura</taxon>
        <taxon>Panpulmonata</taxon>
        <taxon>Sacoglossa</taxon>
        <taxon>Placobranchoidea</taxon>
        <taxon>Plakobranchidae</taxon>
        <taxon>Elysia</taxon>
    </lineage>
</organism>
<comment type="caution">
    <text evidence="2">The sequence shown here is derived from an EMBL/GenBank/DDBJ whole genome shotgun (WGS) entry which is preliminary data.</text>
</comment>
<feature type="signal peptide" evidence="1">
    <location>
        <begin position="1"/>
        <end position="18"/>
    </location>
</feature>
<sequence>MNTIALLVLFTTGFVANAASDDLLKFMVVFNHTADFLSQQCNKTGALDPCDHLFNYIQAVPQCELLSDMEMCIKGNCSNYDVFQSSVHKEITAVCCSPYLHGTYVMVILSTLVYFICKNLNQI</sequence>
<accession>A0AAV4I2C5</accession>
<evidence type="ECO:0000256" key="1">
    <source>
        <dbReference type="SAM" id="SignalP"/>
    </source>
</evidence>
<gene>
    <name evidence="2" type="ORF">ElyMa_006478800</name>
</gene>
<dbReference type="Proteomes" id="UP000762676">
    <property type="component" value="Unassembled WGS sequence"/>
</dbReference>